<accession>A0ACA9Y4Q2</accession>
<name>A0ACA9Y4Q2_9ASCO</name>
<keyword evidence="2" id="KW-1185">Reference proteome</keyword>
<dbReference type="Proteomes" id="UP001152531">
    <property type="component" value="Unassembled WGS sequence"/>
</dbReference>
<dbReference type="EMBL" id="CALSDN010000003">
    <property type="protein sequence ID" value="CAH6719951.1"/>
    <property type="molecule type" value="Genomic_DNA"/>
</dbReference>
<gene>
    <name evidence="1" type="ORF">CLIB1444_03S01112</name>
</gene>
<comment type="caution">
    <text evidence="1">The sequence shown here is derived from an EMBL/GenBank/DDBJ whole genome shotgun (WGS) entry which is preliminary data.</text>
</comment>
<proteinExistence type="predicted"/>
<organism evidence="1 2">
    <name type="scientific">[Candida] jaroonii</name>
    <dbReference type="NCBI Taxonomy" id="467808"/>
    <lineage>
        <taxon>Eukaryota</taxon>
        <taxon>Fungi</taxon>
        <taxon>Dikarya</taxon>
        <taxon>Ascomycota</taxon>
        <taxon>Saccharomycotina</taxon>
        <taxon>Pichiomycetes</taxon>
        <taxon>Debaryomycetaceae</taxon>
        <taxon>Yamadazyma</taxon>
    </lineage>
</organism>
<protein>
    <submittedName>
        <fullName evidence="1">26S proteasome regulatory subunit Rpn3p</fullName>
    </submittedName>
</protein>
<reference evidence="1" key="1">
    <citation type="submission" date="2022-06" db="EMBL/GenBank/DDBJ databases">
        <authorList>
            <person name="Legras J.-L."/>
            <person name="Devillers H."/>
            <person name="Grondin C."/>
        </authorList>
    </citation>
    <scope>NUCLEOTIDE SEQUENCE</scope>
    <source>
        <strain evidence="1">CLIB 1444</strain>
    </source>
</reference>
<sequence length="445" mass="51680">MEVKEIESSFELLAKASNTFDNRYISKVLRGVGTLRKKLSQDKSILESIISKVYGTSRPYLNQFGLINESMDVDKDEISPEVDLYIHLLVQIYYLDNKQYDELNSFNDEVIKLMQVYNRRTLDLIQAKIWFYISRTKELIDDLLTIRPVLTTFLKISSLRHDNETMGCIITLLLRNYILTKDINQAINLIEKIQFPECSNSVSCRYYYYLAKIHAIQLNYSIANEYCITAIRKSPQTKLSLGFLQSATKLNIIIELLMGDIPELKIFKTNQWNFEPYLMVTKAVKNGDLKLFDHAIKTYRTDFINDDNLSLILRLHQNVIKTGIRLISLSYSKISLKDICIKLNLDSEQSTEYIIAKSIRDNVIEASINNEKGFMKSKELLDIYSTKLPQSEFDSRINFCLELYNDLVKSMRYPSENLKVNEEIDDDELELIKALQDGDLDGLMD</sequence>
<keyword evidence="1" id="KW-0647">Proteasome</keyword>
<evidence type="ECO:0000313" key="1">
    <source>
        <dbReference type="EMBL" id="CAH6719951.1"/>
    </source>
</evidence>
<evidence type="ECO:0000313" key="2">
    <source>
        <dbReference type="Proteomes" id="UP001152531"/>
    </source>
</evidence>